<proteinExistence type="predicted"/>
<accession>A0ABY5VJV5</accession>
<dbReference type="CDD" id="cd06088">
    <property type="entry name" value="KOW_RPL14"/>
    <property type="match status" value="1"/>
</dbReference>
<dbReference type="InterPro" id="IPR008991">
    <property type="entry name" value="Translation_prot_SH3-like_sf"/>
</dbReference>
<protein>
    <submittedName>
        <fullName evidence="3">KOW domain-containing RNA-binding protein</fullName>
    </submittedName>
</protein>
<sequence length="89" mass="10366">MRELSKGMFARSLAGHDKGRLYIILCTDEEYVYLADGKNRLLDTPKKKRKCHVQVDYHISALIQDRMDSRCGLRDEDIKRAIKLKEANI</sequence>
<dbReference type="Proteomes" id="UP001060164">
    <property type="component" value="Chromosome"/>
</dbReference>
<reference evidence="3" key="1">
    <citation type="journal article" date="2022" name="Cell">
        <title>Design, construction, and in vivo augmentation of a complex gut microbiome.</title>
        <authorList>
            <person name="Cheng A.G."/>
            <person name="Ho P.Y."/>
            <person name="Aranda-Diaz A."/>
            <person name="Jain S."/>
            <person name="Yu F.B."/>
            <person name="Meng X."/>
            <person name="Wang M."/>
            <person name="Iakiviak M."/>
            <person name="Nagashima K."/>
            <person name="Zhao A."/>
            <person name="Murugkar P."/>
            <person name="Patil A."/>
            <person name="Atabakhsh K."/>
            <person name="Weakley A."/>
            <person name="Yan J."/>
            <person name="Brumbaugh A.R."/>
            <person name="Higginbottom S."/>
            <person name="Dimas A."/>
            <person name="Shiver A.L."/>
            <person name="Deutschbauer A."/>
            <person name="Neff N."/>
            <person name="Sonnenburg J.L."/>
            <person name="Huang K.C."/>
            <person name="Fischbach M.A."/>
        </authorList>
    </citation>
    <scope>NUCLEOTIDE SEQUENCE</scope>
    <source>
        <strain evidence="3">DSM 19829</strain>
    </source>
</reference>
<keyword evidence="1" id="KW-0689">Ribosomal protein</keyword>
<dbReference type="SUPFAM" id="SSF50104">
    <property type="entry name" value="Translation proteins SH3-like domain"/>
    <property type="match status" value="1"/>
</dbReference>
<keyword evidence="4" id="KW-1185">Reference proteome</keyword>
<organism evidence="3 4">
    <name type="scientific">Ruminococcus gauvreauii</name>
    <dbReference type="NCBI Taxonomy" id="438033"/>
    <lineage>
        <taxon>Bacteria</taxon>
        <taxon>Bacillati</taxon>
        <taxon>Bacillota</taxon>
        <taxon>Clostridia</taxon>
        <taxon>Eubacteriales</taxon>
        <taxon>Oscillospiraceae</taxon>
        <taxon>Ruminococcus</taxon>
    </lineage>
</organism>
<keyword evidence="2" id="KW-0687">Ribonucleoprotein</keyword>
<dbReference type="RefSeq" id="WP_028528622.1">
    <property type="nucleotide sequence ID" value="NZ_CABLBR010000013.1"/>
</dbReference>
<evidence type="ECO:0000256" key="1">
    <source>
        <dbReference type="ARBA" id="ARBA00022980"/>
    </source>
</evidence>
<dbReference type="InterPro" id="IPR041985">
    <property type="entry name" value="Ribosomal_eL14_KOW"/>
</dbReference>
<evidence type="ECO:0000313" key="3">
    <source>
        <dbReference type="EMBL" id="UWP60246.1"/>
    </source>
</evidence>
<gene>
    <name evidence="3" type="ORF">NQ502_04115</name>
</gene>
<dbReference type="EMBL" id="CP102290">
    <property type="protein sequence ID" value="UWP60246.1"/>
    <property type="molecule type" value="Genomic_DNA"/>
</dbReference>
<evidence type="ECO:0000313" key="4">
    <source>
        <dbReference type="Proteomes" id="UP001060164"/>
    </source>
</evidence>
<name>A0ABY5VJV5_9FIRM</name>
<evidence type="ECO:0000256" key="2">
    <source>
        <dbReference type="ARBA" id="ARBA00023274"/>
    </source>
</evidence>